<dbReference type="EC" id="5.4.99.12" evidence="4"/>
<proteinExistence type="inferred from homology"/>
<gene>
    <name evidence="4" type="primary">truA</name>
    <name evidence="9" type="ORF">SAMN02745221_00894</name>
</gene>
<evidence type="ECO:0000256" key="2">
    <source>
        <dbReference type="ARBA" id="ARBA00022694"/>
    </source>
</evidence>
<dbReference type="EMBL" id="FQWY01000011">
    <property type="protein sequence ID" value="SHG75298.1"/>
    <property type="molecule type" value="Genomic_DNA"/>
</dbReference>
<protein>
    <recommendedName>
        <fullName evidence="4">tRNA pseudouridine synthase A</fullName>
        <ecNumber evidence="4">5.4.99.12</ecNumber>
    </recommendedName>
    <alternativeName>
        <fullName evidence="4">tRNA pseudouridine(38-40) synthase</fullName>
    </alternativeName>
    <alternativeName>
        <fullName evidence="4">tRNA pseudouridylate synthase I</fullName>
    </alternativeName>
    <alternativeName>
        <fullName evidence="4">tRNA-uridine isomerase I</fullName>
    </alternativeName>
</protein>
<dbReference type="STRING" id="1123382.SAMN02745221_00894"/>
<dbReference type="FunFam" id="3.30.70.580:FF:000001">
    <property type="entry name" value="tRNA pseudouridine synthase A"/>
    <property type="match status" value="1"/>
</dbReference>
<dbReference type="HAMAP" id="MF_00171">
    <property type="entry name" value="TruA"/>
    <property type="match status" value="1"/>
</dbReference>
<dbReference type="CDD" id="cd02570">
    <property type="entry name" value="PseudoU_synth_EcTruA"/>
    <property type="match status" value="1"/>
</dbReference>
<dbReference type="NCBIfam" id="TIGR00071">
    <property type="entry name" value="hisT_truA"/>
    <property type="match status" value="1"/>
</dbReference>
<comment type="catalytic activity">
    <reaction evidence="4 7">
        <text>uridine(38/39/40) in tRNA = pseudouridine(38/39/40) in tRNA</text>
        <dbReference type="Rhea" id="RHEA:22376"/>
        <dbReference type="Rhea" id="RHEA-COMP:10085"/>
        <dbReference type="Rhea" id="RHEA-COMP:10087"/>
        <dbReference type="ChEBI" id="CHEBI:65314"/>
        <dbReference type="ChEBI" id="CHEBI:65315"/>
        <dbReference type="EC" id="5.4.99.12"/>
    </reaction>
</comment>
<reference evidence="10" key="1">
    <citation type="submission" date="2016-11" db="EMBL/GenBank/DDBJ databases">
        <authorList>
            <person name="Varghese N."/>
            <person name="Submissions S."/>
        </authorList>
    </citation>
    <scope>NUCLEOTIDE SEQUENCE [LARGE SCALE GENOMIC DNA]</scope>
    <source>
        <strain evidence="10">DSM 11003</strain>
    </source>
</reference>
<keyword evidence="3 4" id="KW-0413">Isomerase</keyword>
<dbReference type="Gene3D" id="3.30.70.580">
    <property type="entry name" value="Pseudouridine synthase I, catalytic domain, N-terminal subdomain"/>
    <property type="match status" value="1"/>
</dbReference>
<comment type="similarity">
    <text evidence="1 4 7">Belongs to the tRNA pseudouridine synthase TruA family.</text>
</comment>
<evidence type="ECO:0000313" key="10">
    <source>
        <dbReference type="Proteomes" id="UP000242329"/>
    </source>
</evidence>
<dbReference type="PANTHER" id="PTHR11142:SF0">
    <property type="entry name" value="TRNA PSEUDOURIDINE SYNTHASE-LIKE 1"/>
    <property type="match status" value="1"/>
</dbReference>
<dbReference type="InterPro" id="IPR020095">
    <property type="entry name" value="PsdUridine_synth_TruA_C"/>
</dbReference>
<accession>A0A1M5MDA4</accession>
<dbReference type="PANTHER" id="PTHR11142">
    <property type="entry name" value="PSEUDOURIDYLATE SYNTHASE"/>
    <property type="match status" value="1"/>
</dbReference>
<feature type="domain" description="Pseudouridine synthase I TruA alpha/beta" evidence="8">
    <location>
        <begin position="18"/>
        <end position="114"/>
    </location>
</feature>
<evidence type="ECO:0000313" key="9">
    <source>
        <dbReference type="EMBL" id="SHG75298.1"/>
    </source>
</evidence>
<dbReference type="Pfam" id="PF01416">
    <property type="entry name" value="PseudoU_synth_1"/>
    <property type="match status" value="2"/>
</dbReference>
<dbReference type="SUPFAM" id="SSF55120">
    <property type="entry name" value="Pseudouridine synthase"/>
    <property type="match status" value="1"/>
</dbReference>
<dbReference type="GO" id="GO:0003723">
    <property type="term" value="F:RNA binding"/>
    <property type="evidence" value="ECO:0007669"/>
    <property type="project" value="InterPro"/>
</dbReference>
<evidence type="ECO:0000256" key="7">
    <source>
        <dbReference type="RuleBase" id="RU003792"/>
    </source>
</evidence>
<evidence type="ECO:0000256" key="4">
    <source>
        <dbReference type="HAMAP-Rule" id="MF_00171"/>
    </source>
</evidence>
<dbReference type="InterPro" id="IPR020103">
    <property type="entry name" value="PsdUridine_synth_cat_dom_sf"/>
</dbReference>
<keyword evidence="10" id="KW-1185">Reference proteome</keyword>
<evidence type="ECO:0000256" key="5">
    <source>
        <dbReference type="PIRSR" id="PIRSR001430-1"/>
    </source>
</evidence>
<dbReference type="GO" id="GO:0160147">
    <property type="term" value="F:tRNA pseudouridine(38-40) synthase activity"/>
    <property type="evidence" value="ECO:0007669"/>
    <property type="project" value="UniProtKB-EC"/>
</dbReference>
<dbReference type="InterPro" id="IPR020097">
    <property type="entry name" value="PsdUridine_synth_TruA_a/b_dom"/>
</dbReference>
<organism evidence="9 10">
    <name type="scientific">Thermosyntropha lipolytica DSM 11003</name>
    <dbReference type="NCBI Taxonomy" id="1123382"/>
    <lineage>
        <taxon>Bacteria</taxon>
        <taxon>Bacillati</taxon>
        <taxon>Bacillota</taxon>
        <taxon>Clostridia</taxon>
        <taxon>Eubacteriales</taxon>
        <taxon>Syntrophomonadaceae</taxon>
        <taxon>Thermosyntropha</taxon>
    </lineage>
</organism>
<comment type="subunit">
    <text evidence="4">Homodimer.</text>
</comment>
<dbReference type="InterPro" id="IPR001406">
    <property type="entry name" value="PsdUridine_synth_TruA"/>
</dbReference>
<sequence>MYKHMPMNREETKRVKLIIEYDGSNYHGFQVQKNAHTIQAELEKAIIRLTGEKVSLIAAGRTDAGVHALGQVVAFDTASRIPPERWKYALNSVLPFDIRVRESTYVDRDFHPRFHAQSKIYHYIIYRQEKGAVFYRRYAWVNTDPLDIEEMKRAAGYIIGTHDFRSFCSSGSPVKNFTRTVKRLEITDRFPFLLLKIEADGFLYNMVRIITGTLAEIGKGDYPAQAMKDILKARDRKRAGATAPPQGLYLIEVKY</sequence>
<keyword evidence="2 4" id="KW-0819">tRNA processing</keyword>
<dbReference type="GO" id="GO:0031119">
    <property type="term" value="P:tRNA pseudouridine synthesis"/>
    <property type="evidence" value="ECO:0007669"/>
    <property type="project" value="UniProtKB-UniRule"/>
</dbReference>
<dbReference type="InterPro" id="IPR020094">
    <property type="entry name" value="TruA/RsuA/RluB/E/F_N"/>
</dbReference>
<comment type="caution">
    <text evidence="4">Lacks conserved residue(s) required for the propagation of feature annotation.</text>
</comment>
<dbReference type="AlphaFoldDB" id="A0A1M5MDA4"/>
<evidence type="ECO:0000256" key="6">
    <source>
        <dbReference type="PIRSR" id="PIRSR001430-2"/>
    </source>
</evidence>
<dbReference type="Gene3D" id="3.30.70.660">
    <property type="entry name" value="Pseudouridine synthase I, catalytic domain, C-terminal subdomain"/>
    <property type="match status" value="1"/>
</dbReference>
<dbReference type="PIRSF" id="PIRSF001430">
    <property type="entry name" value="tRNA_psdUrid_synth"/>
    <property type="match status" value="1"/>
</dbReference>
<feature type="binding site" evidence="4 6">
    <location>
        <position position="121"/>
    </location>
    <ligand>
        <name>substrate</name>
    </ligand>
</feature>
<feature type="domain" description="Pseudouridine synthase I TruA alpha/beta" evidence="8">
    <location>
        <begin position="154"/>
        <end position="255"/>
    </location>
</feature>
<evidence type="ECO:0000256" key="3">
    <source>
        <dbReference type="ARBA" id="ARBA00023235"/>
    </source>
</evidence>
<comment type="function">
    <text evidence="4">Formation of pseudouridine at positions 38, 39 and 40 in the anticodon stem and loop of transfer RNAs.</text>
</comment>
<name>A0A1M5MDA4_9FIRM</name>
<evidence type="ECO:0000259" key="8">
    <source>
        <dbReference type="Pfam" id="PF01416"/>
    </source>
</evidence>
<evidence type="ECO:0000256" key="1">
    <source>
        <dbReference type="ARBA" id="ARBA00009375"/>
    </source>
</evidence>
<feature type="active site" description="Nucleophile" evidence="4 5">
    <location>
        <position position="63"/>
    </location>
</feature>
<dbReference type="Proteomes" id="UP000242329">
    <property type="component" value="Unassembled WGS sequence"/>
</dbReference>